<protein>
    <submittedName>
        <fullName evidence="3">Septum formation family protein</fullName>
    </submittedName>
</protein>
<dbReference type="Pfam" id="PF13845">
    <property type="entry name" value="Septum_form"/>
    <property type="match status" value="1"/>
</dbReference>
<accession>A0ABX8BHD3</accession>
<name>A0ABX8BHD3_9ACTN</name>
<dbReference type="PROSITE" id="PS51257">
    <property type="entry name" value="PROKAR_LIPOPROTEIN"/>
    <property type="match status" value="1"/>
</dbReference>
<gene>
    <name evidence="3" type="ORF">KGD84_25060</name>
</gene>
<feature type="domain" description="Septum formation-related" evidence="2">
    <location>
        <begin position="85"/>
        <end position="182"/>
    </location>
</feature>
<dbReference type="InterPro" id="IPR026004">
    <property type="entry name" value="Septum_form"/>
</dbReference>
<evidence type="ECO:0000259" key="2">
    <source>
        <dbReference type="Pfam" id="PF13845"/>
    </source>
</evidence>
<dbReference type="RefSeq" id="WP_220562858.1">
    <property type="nucleotide sequence ID" value="NZ_CP074133.1"/>
</dbReference>
<feature type="region of interest" description="Disordered" evidence="1">
    <location>
        <begin position="40"/>
        <end position="75"/>
    </location>
</feature>
<dbReference type="Proteomes" id="UP000676079">
    <property type="component" value="Chromosome"/>
</dbReference>
<evidence type="ECO:0000313" key="3">
    <source>
        <dbReference type="EMBL" id="QUX21635.1"/>
    </source>
</evidence>
<evidence type="ECO:0000256" key="1">
    <source>
        <dbReference type="SAM" id="MobiDB-lite"/>
    </source>
</evidence>
<proteinExistence type="predicted"/>
<keyword evidence="4" id="KW-1185">Reference proteome</keyword>
<evidence type="ECO:0000313" key="4">
    <source>
        <dbReference type="Proteomes" id="UP000676079"/>
    </source>
</evidence>
<sequence length="196" mass="20859">MLSELRRSPYGRLVLGPLVVGAALSLTACSPEMLLPPALRPGAEVAPSPEATETPAETPVETPAETPVETPMDPEDTDVFDIYLGDCLTEFGSDEDSISSVPKIDCAEPHVYEVYHVENINESGDYPGETSVSDSANELCEAAFEPFVGTGYYDSALYYTPLFPTADGWAAGDREVLCLIYDPAGDTTGTLAGANR</sequence>
<feature type="compositionally biased region" description="Low complexity" evidence="1">
    <location>
        <begin position="43"/>
        <end position="71"/>
    </location>
</feature>
<dbReference type="EMBL" id="CP074133">
    <property type="protein sequence ID" value="QUX21635.1"/>
    <property type="molecule type" value="Genomic_DNA"/>
</dbReference>
<organism evidence="3 4">
    <name type="scientific">Nocardiopsis changdeensis</name>
    <dbReference type="NCBI Taxonomy" id="2831969"/>
    <lineage>
        <taxon>Bacteria</taxon>
        <taxon>Bacillati</taxon>
        <taxon>Actinomycetota</taxon>
        <taxon>Actinomycetes</taxon>
        <taxon>Streptosporangiales</taxon>
        <taxon>Nocardiopsidaceae</taxon>
        <taxon>Nocardiopsis</taxon>
    </lineage>
</organism>
<reference evidence="3 4" key="1">
    <citation type="submission" date="2021-05" db="EMBL/GenBank/DDBJ databases">
        <title>Direct Submission.</title>
        <authorList>
            <person name="Li K."/>
            <person name="Gao J."/>
        </authorList>
    </citation>
    <scope>NUCLEOTIDE SEQUENCE [LARGE SCALE GENOMIC DNA]</scope>
    <source>
        <strain evidence="3 4">Mg02</strain>
    </source>
</reference>